<protein>
    <submittedName>
        <fullName evidence="1">Uncharacterized protein</fullName>
    </submittedName>
</protein>
<name>A0A653L095_AERVE</name>
<reference evidence="1 2" key="1">
    <citation type="submission" date="2019-10" db="EMBL/GenBank/DDBJ databases">
        <authorList>
            <person name="Karimi E."/>
        </authorList>
    </citation>
    <scope>NUCLEOTIDE SEQUENCE [LARGE SCALE GENOMIC DNA]</scope>
    <source>
        <strain evidence="1">Aeromonas sp. 8C</strain>
    </source>
</reference>
<organism evidence="1 2">
    <name type="scientific">Aeromonas veronii</name>
    <dbReference type="NCBI Taxonomy" id="654"/>
    <lineage>
        <taxon>Bacteria</taxon>
        <taxon>Pseudomonadati</taxon>
        <taxon>Pseudomonadota</taxon>
        <taxon>Gammaproteobacteria</taxon>
        <taxon>Aeromonadales</taxon>
        <taxon>Aeromonadaceae</taxon>
        <taxon>Aeromonas</taxon>
    </lineage>
</organism>
<dbReference type="EMBL" id="CABWLC010000009">
    <property type="protein sequence ID" value="VXA84398.1"/>
    <property type="molecule type" value="Genomic_DNA"/>
</dbReference>
<dbReference type="Proteomes" id="UP000439123">
    <property type="component" value="Unassembled WGS sequence"/>
</dbReference>
<accession>A0A653L095</accession>
<dbReference type="AlphaFoldDB" id="A0A653L095"/>
<gene>
    <name evidence="1" type="ORF">AERO8C_170071</name>
</gene>
<sequence length="552" mass="57428">MGSPSACRSQAGVWCDGEPDSQRKALYVVRDMARLQLFQLDQVVLRRCQNGLLLRCGLAIPVGIGEGEAGIAAQFVPIAPEKVPVEAVEGATSVAVACFDLIVAPLAVVAHPLEIGAAAGVGFAAHQAAIGKLAHAAGVGQLDPLDGIHIDAEIPLIHLVRIEPRQQGKVAGHHQPLDMVGVAMLQRLMNGVAHAGHPGFTAPEETGQRPVGPEKIGLLVVGHLFPVEGTDKLAPAEDLANKPLHLRQRDVGLIGLPVGFGAADHLKRMKHFAVEGKRQTAVKQAPAPLAQGILIAAKVGQAVGEKMGEQLATLAPCDGPRQLAGIRLADGTDPVSGQHGINLAHLVGKGEGSRDWLARRQFGAVLVIKIPAPAKGLAALIEQHLVLLSQGAVEELHPAVGVALPAITGGEKMLALHLGGRDGKASGPAFQLAGEAPLVRALPGKAVGLMCFELSFQQAGQVGPAGALIQGQVTDAVVCFPECRREGAHGGKEGQHLLAMVAAVVGLLAQLRHQIANRRIRGAKPAVTGVQLIAENQTQLHHTGSPLCWQLR</sequence>
<evidence type="ECO:0000313" key="1">
    <source>
        <dbReference type="EMBL" id="VXA84398.1"/>
    </source>
</evidence>
<evidence type="ECO:0000313" key="2">
    <source>
        <dbReference type="Proteomes" id="UP000439123"/>
    </source>
</evidence>
<proteinExistence type="predicted"/>